<feature type="non-terminal residue" evidence="1">
    <location>
        <position position="1"/>
    </location>
</feature>
<dbReference type="PANTHER" id="PTHR47165:SF4">
    <property type="entry name" value="OS03G0429900 PROTEIN"/>
    <property type="match status" value="1"/>
</dbReference>
<comment type="caution">
    <text evidence="1">The sequence shown here is derived from an EMBL/GenBank/DDBJ whole genome shotgun (WGS) entry which is preliminary data.</text>
</comment>
<sequence>IHATVIKLGFDSDAYVCNGLITPTMVMFFRDVSPGPHETQLRFRLIHFWEAWNPVKKTLIGLEMLLIDEQGTVIQGFISPGRIEKYLPKMKPESVYRLNNFYGSSNKSVYRVSDHAVTVSLSWNSELSVLEDSPTPFDEDRFRFHSFEDFQANCDRKGDLYDVVGHMKLVNGQSIIETPVPDEVEIARARHVLVHVQSHDGPVMKLYLWDQAARDFCKKFKSYENTPTVLLVTTVNTKSLGGTLALTSVSSSHVFMDYDVQPTINYFDWLSSNPQCAERVDAEVVTKRETLTIGEIFSYIKQGASKEAFFECTATIDDVVHDSTWYYISCSGCHTKATKGPTSLMCSKCGKVNIDGVAQYRAQISVYDNSEQAVFVLLGDAGYELTEKHASELVSSYFEVTFIIRYHQMSRTDVVEIDCQTNGNQGVTQEVPVPEALISTIGQKHNFCVKVTKHNLEEKSQSLTVTKILPMETPAATESSEETFETGGNVCEASKVNVDSAEEMKRTCGIDEMGNAKRLKAASNAETDTEISIESVYQTLTLNYKRNGEPTSSTPFANCRLDVDLIITDLEDTNRPPTTEEENDICIGQLLEGRLTGNIQPNDPKNLTEGDIYEFSGFYVIHNLRHRKLTQLSYYIQIDQKTIALNVTLNGPIFPVQNLSPQNYRNLLWLATTPTYLPDVVGQIVIIQKIKPYHPELNIDAMIGLRLNRSTIVKLILCDKQAADFSILQSKKDRKFKVVIITSIILKLF</sequence>
<evidence type="ECO:0008006" key="3">
    <source>
        <dbReference type="Google" id="ProtNLM"/>
    </source>
</evidence>
<dbReference type="InterPro" id="IPR012340">
    <property type="entry name" value="NA-bd_OB-fold"/>
</dbReference>
<evidence type="ECO:0000313" key="1">
    <source>
        <dbReference type="EMBL" id="KAH0873241.1"/>
    </source>
</evidence>
<dbReference type="SUPFAM" id="SSF50249">
    <property type="entry name" value="Nucleic acid-binding proteins"/>
    <property type="match status" value="2"/>
</dbReference>
<proteinExistence type="predicted"/>
<gene>
    <name evidence="1" type="ORF">HID58_070603</name>
</gene>
<reference evidence="1 2" key="1">
    <citation type="submission" date="2021-05" db="EMBL/GenBank/DDBJ databases">
        <title>Genome Assembly of Synthetic Allotetraploid Brassica napus Reveals Homoeologous Exchanges between Subgenomes.</title>
        <authorList>
            <person name="Davis J.T."/>
        </authorList>
    </citation>
    <scope>NUCLEOTIDE SEQUENCE [LARGE SCALE GENOMIC DNA]</scope>
    <source>
        <strain evidence="2">cv. Da-Ae</strain>
        <tissue evidence="1">Seedling</tissue>
    </source>
</reference>
<dbReference type="Proteomes" id="UP000824890">
    <property type="component" value="Unassembled WGS sequence"/>
</dbReference>
<protein>
    <recommendedName>
        <fullName evidence="3">Replication factor A C-terminal domain-containing protein</fullName>
    </recommendedName>
</protein>
<keyword evidence="2" id="KW-1185">Reference proteome</keyword>
<evidence type="ECO:0000313" key="2">
    <source>
        <dbReference type="Proteomes" id="UP000824890"/>
    </source>
</evidence>
<dbReference type="PANTHER" id="PTHR47165">
    <property type="entry name" value="OS03G0429900 PROTEIN"/>
    <property type="match status" value="1"/>
</dbReference>
<organism evidence="1 2">
    <name type="scientific">Brassica napus</name>
    <name type="common">Rape</name>
    <dbReference type="NCBI Taxonomy" id="3708"/>
    <lineage>
        <taxon>Eukaryota</taxon>
        <taxon>Viridiplantae</taxon>
        <taxon>Streptophyta</taxon>
        <taxon>Embryophyta</taxon>
        <taxon>Tracheophyta</taxon>
        <taxon>Spermatophyta</taxon>
        <taxon>Magnoliopsida</taxon>
        <taxon>eudicotyledons</taxon>
        <taxon>Gunneridae</taxon>
        <taxon>Pentapetalae</taxon>
        <taxon>rosids</taxon>
        <taxon>malvids</taxon>
        <taxon>Brassicales</taxon>
        <taxon>Brassicaceae</taxon>
        <taxon>Brassiceae</taxon>
        <taxon>Brassica</taxon>
    </lineage>
</organism>
<accession>A0ABQ7YZ63</accession>
<dbReference type="Gene3D" id="2.40.50.140">
    <property type="entry name" value="Nucleic acid-binding proteins"/>
    <property type="match status" value="3"/>
</dbReference>
<dbReference type="EMBL" id="JAGKQM010000016">
    <property type="protein sequence ID" value="KAH0873241.1"/>
    <property type="molecule type" value="Genomic_DNA"/>
</dbReference>
<name>A0ABQ7YZ63_BRANA</name>
<dbReference type="CDD" id="cd04480">
    <property type="entry name" value="RPA1_DBD_A_like"/>
    <property type="match status" value="1"/>
</dbReference>